<keyword evidence="3" id="KW-0539">Nucleus</keyword>
<accession>A0A3L6F331</accession>
<keyword evidence="4" id="KW-0131">Cell cycle</keyword>
<evidence type="ECO:0000256" key="3">
    <source>
        <dbReference type="ARBA" id="ARBA00023242"/>
    </source>
</evidence>
<sequence length="167" mass="17982">MRRSTSDATPTVAAALTSPKPGATKRQREAAPLGDVTNILPETPAPITDEEGSAFKSPTICTVYARRRTTEAEAEGRSNPTITNRGKQPIGAAASCPPLGKSTRNIRKKDARPISSSATCGEAKKKLRPLARTPKLPEEFVKKQKAYFADVDAFELAEEEVSESELE</sequence>
<dbReference type="PANTHER" id="PTHR35740">
    <property type="entry name" value="OS12G0111700 PROTEIN"/>
    <property type="match status" value="1"/>
</dbReference>
<dbReference type="ExpressionAtlas" id="A0A1D6QGH6">
    <property type="expression patterns" value="baseline and differential"/>
</dbReference>
<dbReference type="AlphaFoldDB" id="A0A1D6QGH6"/>
<dbReference type="Pfam" id="PF25220">
    <property type="entry name" value="Sororin_C"/>
    <property type="match status" value="1"/>
</dbReference>
<keyword evidence="2" id="KW-0498">Mitosis</keyword>
<keyword evidence="1" id="KW-0132">Cell division</keyword>
<reference evidence="7" key="1">
    <citation type="submission" date="2015-12" db="EMBL/GenBank/DDBJ databases">
        <title>Update maize B73 reference genome by single molecule sequencing technologies.</title>
        <authorList>
            <consortium name="Maize Genome Sequencing Project"/>
            <person name="Ware D."/>
        </authorList>
    </citation>
    <scope>NUCLEOTIDE SEQUENCE</scope>
    <source>
        <tissue evidence="7">Seedling</tissue>
    </source>
</reference>
<dbReference type="PANTHER" id="PTHR35740:SF1">
    <property type="entry name" value="OS12G0111700 PROTEIN"/>
    <property type="match status" value="1"/>
</dbReference>
<dbReference type="EMBL" id="CM000780">
    <property type="protein sequence ID" value="AQK56997.1"/>
    <property type="molecule type" value="Genomic_DNA"/>
</dbReference>
<evidence type="ECO:0000256" key="4">
    <source>
        <dbReference type="ARBA" id="ARBA00023306"/>
    </source>
</evidence>
<protein>
    <recommendedName>
        <fullName evidence="6">Sororin C-terminal region domain-containing protein</fullName>
    </recommendedName>
</protein>
<evidence type="ECO:0000259" key="6">
    <source>
        <dbReference type="Pfam" id="PF25220"/>
    </source>
</evidence>
<dbReference type="GO" id="GO:0005634">
    <property type="term" value="C:nucleus"/>
    <property type="evidence" value="ECO:0007669"/>
    <property type="project" value="UniProtKB-SubCell"/>
</dbReference>
<evidence type="ECO:0000313" key="7">
    <source>
        <dbReference type="EMBL" id="AQK56997.1"/>
    </source>
</evidence>
<comment type="similarity">
    <text evidence="5">Belongs to the sororin family.</text>
</comment>
<proteinExistence type="inferred from homology"/>
<evidence type="ECO:0000256" key="2">
    <source>
        <dbReference type="ARBA" id="ARBA00022776"/>
    </source>
</evidence>
<feature type="domain" description="Sororin C-terminal region" evidence="6">
    <location>
        <begin position="136"/>
        <end position="159"/>
    </location>
</feature>
<evidence type="ECO:0000256" key="1">
    <source>
        <dbReference type="ARBA" id="ARBA00022618"/>
    </source>
</evidence>
<dbReference type="GO" id="GO:0051301">
    <property type="term" value="P:cell division"/>
    <property type="evidence" value="ECO:0007669"/>
    <property type="project" value="UniProtKB-KW"/>
</dbReference>
<dbReference type="InterPro" id="IPR057337">
    <property type="entry name" value="Sororin_C"/>
</dbReference>
<name>A0A1D6QGH6_MAIZE</name>
<evidence type="ECO:0000256" key="5">
    <source>
        <dbReference type="ARBA" id="ARBA00093465"/>
    </source>
</evidence>
<accession>A0A1D6QGH6</accession>
<gene>
    <name evidence="7" type="ORF">ZEAMMB73_Zm00001d052334</name>
</gene>
<organism evidence="7">
    <name type="scientific">Zea mays</name>
    <name type="common">Maize</name>
    <dbReference type="NCBI Taxonomy" id="4577"/>
    <lineage>
        <taxon>Eukaryota</taxon>
        <taxon>Viridiplantae</taxon>
        <taxon>Streptophyta</taxon>
        <taxon>Embryophyta</taxon>
        <taxon>Tracheophyta</taxon>
        <taxon>Spermatophyta</taxon>
        <taxon>Magnoliopsida</taxon>
        <taxon>Liliopsida</taxon>
        <taxon>Poales</taxon>
        <taxon>Poaceae</taxon>
        <taxon>PACMAD clade</taxon>
        <taxon>Panicoideae</taxon>
        <taxon>Andropogonodae</taxon>
        <taxon>Andropogoneae</taxon>
        <taxon>Tripsacinae</taxon>
        <taxon>Zea</taxon>
    </lineage>
</organism>